<name>A0A128EZX4_9GAMM</name>
<dbReference type="InterPro" id="IPR032118">
    <property type="entry name" value="Phage_holin_HP1"/>
</dbReference>
<sequence length="64" mass="6774">MNDSSAAISYGASAVTTLAGLTINEWVALGGFLIGVATFGVNWWYKHAQTKILESQGKSTRGEP</sequence>
<protein>
    <recommendedName>
        <fullName evidence="4">Holin</fullName>
    </recommendedName>
</protein>
<accession>A0A128EZX4</accession>
<proteinExistence type="predicted"/>
<evidence type="ECO:0000313" key="2">
    <source>
        <dbReference type="EMBL" id="CZF79704.1"/>
    </source>
</evidence>
<dbReference type="OrthoDB" id="6106987at2"/>
<organism evidence="2 3">
    <name type="scientific">Grimontia marina</name>
    <dbReference type="NCBI Taxonomy" id="646534"/>
    <lineage>
        <taxon>Bacteria</taxon>
        <taxon>Pseudomonadati</taxon>
        <taxon>Pseudomonadota</taxon>
        <taxon>Gammaproteobacteria</taxon>
        <taxon>Vibrionales</taxon>
        <taxon>Vibrionaceae</taxon>
        <taxon>Grimontia</taxon>
    </lineage>
</organism>
<dbReference type="AlphaFoldDB" id="A0A128EZX4"/>
<keyword evidence="1" id="KW-0472">Membrane</keyword>
<gene>
    <name evidence="2" type="ORF">GMA8713_01094</name>
</gene>
<dbReference type="RefSeq" id="WP_062706614.1">
    <property type="nucleotide sequence ID" value="NZ_CAWRCI010000007.1"/>
</dbReference>
<keyword evidence="1" id="KW-1133">Transmembrane helix</keyword>
<feature type="transmembrane region" description="Helical" evidence="1">
    <location>
        <begin position="26"/>
        <end position="45"/>
    </location>
</feature>
<evidence type="ECO:0008006" key="4">
    <source>
        <dbReference type="Google" id="ProtNLM"/>
    </source>
</evidence>
<evidence type="ECO:0000256" key="1">
    <source>
        <dbReference type="SAM" id="Phobius"/>
    </source>
</evidence>
<dbReference type="Proteomes" id="UP000073601">
    <property type="component" value="Unassembled WGS sequence"/>
</dbReference>
<reference evidence="3" key="1">
    <citation type="submission" date="2016-02" db="EMBL/GenBank/DDBJ databases">
        <authorList>
            <person name="Rodrigo-Torres Lidia"/>
            <person name="Arahal R.David."/>
        </authorList>
    </citation>
    <scope>NUCLEOTIDE SEQUENCE [LARGE SCALE GENOMIC DNA]</scope>
    <source>
        <strain evidence="3">CECT 8713</strain>
    </source>
</reference>
<evidence type="ECO:0000313" key="3">
    <source>
        <dbReference type="Proteomes" id="UP000073601"/>
    </source>
</evidence>
<keyword evidence="3" id="KW-1185">Reference proteome</keyword>
<dbReference type="EMBL" id="FIZY01000007">
    <property type="protein sequence ID" value="CZF79704.1"/>
    <property type="molecule type" value="Genomic_DNA"/>
</dbReference>
<keyword evidence="1" id="KW-0812">Transmembrane</keyword>
<dbReference type="Pfam" id="PF16080">
    <property type="entry name" value="Phage_holin_2_3"/>
    <property type="match status" value="1"/>
</dbReference>